<protein>
    <submittedName>
        <fullName evidence="1">Sarcosine oxidase subunit gamma</fullName>
    </submittedName>
</protein>
<proteinExistence type="predicted"/>
<name>A0ABW4R7R8_9RHOB</name>
<keyword evidence="2" id="KW-1185">Reference proteome</keyword>
<dbReference type="SUPFAM" id="SSF103025">
    <property type="entry name" value="Folate-binding domain"/>
    <property type="match status" value="1"/>
</dbReference>
<organism evidence="1 2">
    <name type="scientific">Paracoccus pacificus</name>
    <dbReference type="NCBI Taxonomy" id="1463598"/>
    <lineage>
        <taxon>Bacteria</taxon>
        <taxon>Pseudomonadati</taxon>
        <taxon>Pseudomonadota</taxon>
        <taxon>Alphaproteobacteria</taxon>
        <taxon>Rhodobacterales</taxon>
        <taxon>Paracoccaceae</taxon>
        <taxon>Paracoccus</taxon>
    </lineage>
</organism>
<dbReference type="EMBL" id="JBHUEN010000031">
    <property type="protein sequence ID" value="MFD1882253.1"/>
    <property type="molecule type" value="Genomic_DNA"/>
</dbReference>
<comment type="caution">
    <text evidence="1">The sequence shown here is derived from an EMBL/GenBank/DDBJ whole genome shotgun (WGS) entry which is preliminary data.</text>
</comment>
<dbReference type="RefSeq" id="WP_379142731.1">
    <property type="nucleotide sequence ID" value="NZ_JBHUEN010000031.1"/>
</dbReference>
<evidence type="ECO:0000313" key="2">
    <source>
        <dbReference type="Proteomes" id="UP001597213"/>
    </source>
</evidence>
<reference evidence="2" key="1">
    <citation type="journal article" date="2019" name="Int. J. Syst. Evol. Microbiol.">
        <title>The Global Catalogue of Microorganisms (GCM) 10K type strain sequencing project: providing services to taxonomists for standard genome sequencing and annotation.</title>
        <authorList>
            <consortium name="The Broad Institute Genomics Platform"/>
            <consortium name="The Broad Institute Genome Sequencing Center for Infectious Disease"/>
            <person name="Wu L."/>
            <person name="Ma J."/>
        </authorList>
    </citation>
    <scope>NUCLEOTIDE SEQUENCE [LARGE SCALE GENOMIC DNA]</scope>
    <source>
        <strain evidence="2">CCUG 56029</strain>
    </source>
</reference>
<dbReference type="Gene3D" id="3.30.70.1520">
    <property type="entry name" value="Heterotetrameric sarcosine oxidase"/>
    <property type="match status" value="1"/>
</dbReference>
<dbReference type="Gene3D" id="3.30.1360.120">
    <property type="entry name" value="Probable tRNA modification gtpase trme, domain 1"/>
    <property type="match status" value="1"/>
</dbReference>
<dbReference type="InterPro" id="IPR027266">
    <property type="entry name" value="TrmE/GcvT-like"/>
</dbReference>
<accession>A0ABW4R7R8</accession>
<evidence type="ECO:0000313" key="1">
    <source>
        <dbReference type="EMBL" id="MFD1882253.1"/>
    </source>
</evidence>
<sequence length="172" mass="18119">MAEPLANVSDWLPPAMIQIRADLSRAGDAIAEAAGVAVPGPTRYATGGDRWLGWMSPDELLFILPADQRAAALADLGDALAGEPALVADVTDMRVGFAIDGPKAAQVLAKLCPVDFAALPADGLRRTRAAQTACALWPEGQGYRLICFRSVGDYMRTVLTNAAMPGTDLDPR</sequence>
<dbReference type="Proteomes" id="UP001597213">
    <property type="component" value="Unassembled WGS sequence"/>
</dbReference>
<gene>
    <name evidence="1" type="ORF">ACFSCT_11065</name>
</gene>